<dbReference type="PANTHER" id="PTHR21666">
    <property type="entry name" value="PEPTIDASE-RELATED"/>
    <property type="match status" value="1"/>
</dbReference>
<evidence type="ECO:0000256" key="2">
    <source>
        <dbReference type="SAM" id="MobiDB-lite"/>
    </source>
</evidence>
<dbReference type="EMBL" id="CP091511">
    <property type="protein sequence ID" value="UOO89132.1"/>
    <property type="molecule type" value="Genomic_DNA"/>
</dbReference>
<gene>
    <name evidence="4" type="ORF">LVJ82_17075</name>
</gene>
<keyword evidence="5" id="KW-1185">Reference proteome</keyword>
<keyword evidence="1" id="KW-0175">Coiled coil</keyword>
<dbReference type="CDD" id="cd12797">
    <property type="entry name" value="M23_peptidase"/>
    <property type="match status" value="1"/>
</dbReference>
<proteinExistence type="predicted"/>
<name>A0ABY4E0S9_9NEIS</name>
<feature type="coiled-coil region" evidence="1">
    <location>
        <begin position="377"/>
        <end position="404"/>
    </location>
</feature>
<dbReference type="InterPro" id="IPR016047">
    <property type="entry name" value="M23ase_b-sheet_dom"/>
</dbReference>
<reference evidence="4 5" key="1">
    <citation type="journal article" date="2022" name="Res Sq">
        <title>Evolution of multicellular longitudinally dividing oral cavity symbionts (Neisseriaceae).</title>
        <authorList>
            <person name="Nyongesa S."/>
            <person name="Weber P."/>
            <person name="Bernet E."/>
            <person name="Pullido F."/>
            <person name="Nieckarz M."/>
            <person name="Delaby M."/>
            <person name="Nieves C."/>
            <person name="Viehboeck T."/>
            <person name="Krause N."/>
            <person name="Rivera-Millot A."/>
            <person name="Nakamura A."/>
            <person name="Vischer N."/>
            <person name="VanNieuwenhze M."/>
            <person name="Brun Y."/>
            <person name="Cava F."/>
            <person name="Bulgheresi S."/>
            <person name="Veyrier F."/>
        </authorList>
    </citation>
    <scope>NUCLEOTIDE SEQUENCE [LARGE SCALE GENOMIC DNA]</scope>
    <source>
        <strain evidence="4 5">SN4</strain>
    </source>
</reference>
<evidence type="ECO:0000259" key="3">
    <source>
        <dbReference type="Pfam" id="PF01551"/>
    </source>
</evidence>
<evidence type="ECO:0000256" key="1">
    <source>
        <dbReference type="SAM" id="Coils"/>
    </source>
</evidence>
<dbReference type="Proteomes" id="UP000832011">
    <property type="component" value="Chromosome"/>
</dbReference>
<dbReference type="Pfam" id="PF01551">
    <property type="entry name" value="Peptidase_M23"/>
    <property type="match status" value="1"/>
</dbReference>
<dbReference type="RefSeq" id="WP_244796737.1">
    <property type="nucleotide sequence ID" value="NZ_CP091511.1"/>
</dbReference>
<feature type="domain" description="M23ase beta-sheet core" evidence="3">
    <location>
        <begin position="504"/>
        <end position="593"/>
    </location>
</feature>
<sequence>MSEQQSRLSVVISTEQAKRNAEALNKSLAEMNKKGDDAAKSATNVGKSADGAKSGLKSHKGAVDDVAKSYSNWSSLTKTTIAGVIAGIGKSAIDVAAFATMATLIAKTGKEMQAMAYQSNSTAEELQGFVFAAKKVNDTFNMDKVGDVFKDVNDKIGDYLTEGGGELKQFFEEIAPKVGVTAEQFRNLSGPQALQLYVSTLEKAGLSQTEMVTHMERIANDATGLLPILQDNGKAWKELAESAQDAGLIMSNDAAASAAELDNKISMLSDSIIIMRNYFAEEIIPIINSFIDNMTLSSDGTNTLHQDVNEFAQDGSFKQWFIGVGYAIAGVIDVARLAGQIVDALGKTIAYVMVQGSRFNAWTDSLNPFGAKSDDFVANAKSELNALTGAANEAKKEMSIAMNKKFEFTAIDSWEKAANAGDKAAKTQQQLAGLADKTHKSIAQQGWEQAKAAKEAEKAARAKEREAKAAKVVEAAYLSPYSNKFTAGSPMGDRFHPIQKKWKFHAGRDVPMPVGSDLKAMTSGVVDSVGRRGGYGNTITIKHDDGTKAMYAHLSTALLKAGERVQAGQVVAKSGNTGDSTGPHAHIEFWDKQGQRREVTKVIGKKTINKVGEASKSNYLELTEQEKDLALEYNVAMQERMIMLGKETELQKLNAEIELGKYESVEPERIKQMQQMAEQYDSAVKVNEQQERMNALIEDATGSEAVKSYYQDWDMLTQAFKEGKINAEQYTLALAKLNESKPDALKTDFEKIGEAPSNGLMTLMMYKLG</sequence>
<evidence type="ECO:0000313" key="5">
    <source>
        <dbReference type="Proteomes" id="UP000832011"/>
    </source>
</evidence>
<evidence type="ECO:0000313" key="4">
    <source>
        <dbReference type="EMBL" id="UOO89132.1"/>
    </source>
</evidence>
<organism evidence="4 5">
    <name type="scientific">Vitreoscilla massiliensis</name>
    <dbReference type="NCBI Taxonomy" id="1689272"/>
    <lineage>
        <taxon>Bacteria</taxon>
        <taxon>Pseudomonadati</taxon>
        <taxon>Pseudomonadota</taxon>
        <taxon>Betaproteobacteria</taxon>
        <taxon>Neisseriales</taxon>
        <taxon>Neisseriaceae</taxon>
        <taxon>Vitreoscilla</taxon>
    </lineage>
</organism>
<dbReference type="Gene3D" id="2.70.70.10">
    <property type="entry name" value="Glucose Permease (Domain IIA)"/>
    <property type="match status" value="1"/>
</dbReference>
<dbReference type="InterPro" id="IPR050570">
    <property type="entry name" value="Cell_wall_metabolism_enzyme"/>
</dbReference>
<dbReference type="SUPFAM" id="SSF51261">
    <property type="entry name" value="Duplicated hybrid motif"/>
    <property type="match status" value="1"/>
</dbReference>
<accession>A0ABY4E0S9</accession>
<protein>
    <submittedName>
        <fullName evidence="4">M23 family metallopeptidase</fullName>
    </submittedName>
</protein>
<dbReference type="PANTHER" id="PTHR21666:SF270">
    <property type="entry name" value="MUREIN HYDROLASE ACTIVATOR ENVC"/>
    <property type="match status" value="1"/>
</dbReference>
<feature type="region of interest" description="Disordered" evidence="2">
    <location>
        <begin position="32"/>
        <end position="58"/>
    </location>
</feature>
<dbReference type="InterPro" id="IPR011055">
    <property type="entry name" value="Dup_hybrid_motif"/>
</dbReference>